<evidence type="ECO:0000313" key="1">
    <source>
        <dbReference type="EMBL" id="GBN45048.1"/>
    </source>
</evidence>
<dbReference type="AlphaFoldDB" id="A0A4Y2NZK9"/>
<accession>A0A4Y2NZK9</accession>
<dbReference type="Proteomes" id="UP000499080">
    <property type="component" value="Unassembled WGS sequence"/>
</dbReference>
<proteinExistence type="predicted"/>
<gene>
    <name evidence="1" type="ORF">AVEN_64466_1</name>
</gene>
<organism evidence="1 2">
    <name type="scientific">Araneus ventricosus</name>
    <name type="common">Orbweaver spider</name>
    <name type="synonym">Epeira ventricosa</name>
    <dbReference type="NCBI Taxonomy" id="182803"/>
    <lineage>
        <taxon>Eukaryota</taxon>
        <taxon>Metazoa</taxon>
        <taxon>Ecdysozoa</taxon>
        <taxon>Arthropoda</taxon>
        <taxon>Chelicerata</taxon>
        <taxon>Arachnida</taxon>
        <taxon>Araneae</taxon>
        <taxon>Araneomorphae</taxon>
        <taxon>Entelegynae</taxon>
        <taxon>Araneoidea</taxon>
        <taxon>Araneidae</taxon>
        <taxon>Araneus</taxon>
    </lineage>
</organism>
<evidence type="ECO:0000313" key="2">
    <source>
        <dbReference type="Proteomes" id="UP000499080"/>
    </source>
</evidence>
<protein>
    <submittedName>
        <fullName evidence="1">Uncharacterized protein</fullName>
    </submittedName>
</protein>
<keyword evidence="2" id="KW-1185">Reference proteome</keyword>
<dbReference type="EMBL" id="BGPR01010236">
    <property type="protein sequence ID" value="GBN45048.1"/>
    <property type="molecule type" value="Genomic_DNA"/>
</dbReference>
<reference evidence="1 2" key="1">
    <citation type="journal article" date="2019" name="Sci. Rep.">
        <title>Orb-weaving spider Araneus ventricosus genome elucidates the spidroin gene catalogue.</title>
        <authorList>
            <person name="Kono N."/>
            <person name="Nakamura H."/>
            <person name="Ohtoshi R."/>
            <person name="Moran D.A.P."/>
            <person name="Shinohara A."/>
            <person name="Yoshida Y."/>
            <person name="Fujiwara M."/>
            <person name="Mori M."/>
            <person name="Tomita M."/>
            <person name="Arakawa K."/>
        </authorList>
    </citation>
    <scope>NUCLEOTIDE SEQUENCE [LARGE SCALE GENOMIC DNA]</scope>
</reference>
<sequence length="128" mass="14349">MQRGIPTQGSIIVPTVTAVPQLEWASHRWTKGHFSICADSPNCGNHLVELEICRGACRPTRWYFGKASTSRHSKRVLTRQGKASKNVSSARDAWGMTVRLGALMMRRGLSHRSQQTAINRVIHPCREI</sequence>
<comment type="caution">
    <text evidence="1">The sequence shown here is derived from an EMBL/GenBank/DDBJ whole genome shotgun (WGS) entry which is preliminary data.</text>
</comment>
<name>A0A4Y2NZK9_ARAVE</name>